<gene>
    <name evidence="2" type="ORF">ABVK25_000825</name>
</gene>
<proteinExistence type="predicted"/>
<evidence type="ECO:0000313" key="3">
    <source>
        <dbReference type="Proteomes" id="UP001590951"/>
    </source>
</evidence>
<accession>A0ABR4BP02</accession>
<sequence>MSAPLPLTDTGATANGTAEPKLDAVNSAPSTEAALTEPWSVQSVLPTLPPYPQPPPTTPHPLPPPPRASQNHQTRRLAPLWHHLR</sequence>
<feature type="region of interest" description="Disordered" evidence="1">
    <location>
        <begin position="1"/>
        <end position="85"/>
    </location>
</feature>
<evidence type="ECO:0000313" key="2">
    <source>
        <dbReference type="EMBL" id="KAL2059532.1"/>
    </source>
</evidence>
<reference evidence="2 3" key="1">
    <citation type="submission" date="2024-09" db="EMBL/GenBank/DDBJ databases">
        <title>Rethinking Asexuality: The Enigmatic Case of Functional Sexual Genes in Lepraria (Stereocaulaceae).</title>
        <authorList>
            <person name="Doellman M."/>
            <person name="Sun Y."/>
            <person name="Barcenas-Pena A."/>
            <person name="Lumbsch H.T."/>
            <person name="Grewe F."/>
        </authorList>
    </citation>
    <scope>NUCLEOTIDE SEQUENCE [LARGE SCALE GENOMIC DNA]</scope>
    <source>
        <strain evidence="2 3">Grewe 0041</strain>
    </source>
</reference>
<comment type="caution">
    <text evidence="2">The sequence shown here is derived from an EMBL/GenBank/DDBJ whole genome shotgun (WGS) entry which is preliminary data.</text>
</comment>
<organism evidence="2 3">
    <name type="scientific">Lepraria finkii</name>
    <dbReference type="NCBI Taxonomy" id="1340010"/>
    <lineage>
        <taxon>Eukaryota</taxon>
        <taxon>Fungi</taxon>
        <taxon>Dikarya</taxon>
        <taxon>Ascomycota</taxon>
        <taxon>Pezizomycotina</taxon>
        <taxon>Lecanoromycetes</taxon>
        <taxon>OSLEUM clade</taxon>
        <taxon>Lecanoromycetidae</taxon>
        <taxon>Lecanorales</taxon>
        <taxon>Lecanorineae</taxon>
        <taxon>Stereocaulaceae</taxon>
        <taxon>Lepraria</taxon>
    </lineage>
</organism>
<name>A0ABR4BP02_9LECA</name>
<feature type="compositionally biased region" description="Pro residues" evidence="1">
    <location>
        <begin position="47"/>
        <end position="67"/>
    </location>
</feature>
<protein>
    <submittedName>
        <fullName evidence="2">Uncharacterized protein</fullName>
    </submittedName>
</protein>
<keyword evidence="3" id="KW-1185">Reference proteome</keyword>
<dbReference type="Proteomes" id="UP001590951">
    <property type="component" value="Unassembled WGS sequence"/>
</dbReference>
<dbReference type="EMBL" id="JBHFEH010000001">
    <property type="protein sequence ID" value="KAL2059532.1"/>
    <property type="molecule type" value="Genomic_DNA"/>
</dbReference>
<evidence type="ECO:0000256" key="1">
    <source>
        <dbReference type="SAM" id="MobiDB-lite"/>
    </source>
</evidence>